<dbReference type="EMBL" id="BQXU01000002">
    <property type="protein sequence ID" value="GKT41130.1"/>
    <property type="molecule type" value="Genomic_DNA"/>
</dbReference>
<feature type="region of interest" description="Disordered" evidence="1">
    <location>
        <begin position="20"/>
        <end position="102"/>
    </location>
</feature>
<dbReference type="GeneID" id="73322113"/>
<organism evidence="2 3">
    <name type="scientific">Colletotrichum spaethianum</name>
    <dbReference type="NCBI Taxonomy" id="700344"/>
    <lineage>
        <taxon>Eukaryota</taxon>
        <taxon>Fungi</taxon>
        <taxon>Dikarya</taxon>
        <taxon>Ascomycota</taxon>
        <taxon>Pezizomycotina</taxon>
        <taxon>Sordariomycetes</taxon>
        <taxon>Hypocreomycetidae</taxon>
        <taxon>Glomerellales</taxon>
        <taxon>Glomerellaceae</taxon>
        <taxon>Colletotrichum</taxon>
        <taxon>Colletotrichum spaethianum species complex</taxon>
    </lineage>
</organism>
<feature type="region of interest" description="Disordered" evidence="1">
    <location>
        <begin position="130"/>
        <end position="156"/>
    </location>
</feature>
<accession>A0AA37L6M7</accession>
<proteinExistence type="predicted"/>
<sequence length="156" mass="16169">MPLVKATAHPAGFIRVLGVDKGEKSPLKPSGAGIKKLTHNSTISSYKPPANLNSTKPASSTNISSSGSSASTSKTAEAPRVKMPAKAPKQTKKITNILGRTRRTKKLLSAASLPGLVPISSFGSRASALRASLVPPPQEDSSKIRSKSGHHSLGPQ</sequence>
<name>A0AA37L6M7_9PEZI</name>
<feature type="compositionally biased region" description="Polar residues" evidence="1">
    <location>
        <begin position="39"/>
        <end position="57"/>
    </location>
</feature>
<evidence type="ECO:0000313" key="2">
    <source>
        <dbReference type="EMBL" id="GKT41130.1"/>
    </source>
</evidence>
<dbReference type="Proteomes" id="UP001055115">
    <property type="component" value="Unassembled WGS sequence"/>
</dbReference>
<evidence type="ECO:0000256" key="1">
    <source>
        <dbReference type="SAM" id="MobiDB-lite"/>
    </source>
</evidence>
<reference evidence="2 3" key="1">
    <citation type="submission" date="2022-03" db="EMBL/GenBank/DDBJ databases">
        <title>Genome data of Colletotrichum spp.</title>
        <authorList>
            <person name="Utami Y.D."/>
            <person name="Hiruma K."/>
        </authorList>
    </citation>
    <scope>NUCLEOTIDE SEQUENCE [LARGE SCALE GENOMIC DNA]</scope>
    <source>
        <strain evidence="2 3">MAFF 239500</strain>
    </source>
</reference>
<feature type="compositionally biased region" description="Low complexity" evidence="1">
    <location>
        <begin position="58"/>
        <end position="76"/>
    </location>
</feature>
<evidence type="ECO:0000313" key="3">
    <source>
        <dbReference type="Proteomes" id="UP001055115"/>
    </source>
</evidence>
<comment type="caution">
    <text evidence="2">The sequence shown here is derived from an EMBL/GenBank/DDBJ whole genome shotgun (WGS) entry which is preliminary data.</text>
</comment>
<keyword evidence="3" id="KW-1185">Reference proteome</keyword>
<dbReference type="RefSeq" id="XP_049123480.1">
    <property type="nucleotide sequence ID" value="XM_049267523.1"/>
</dbReference>
<protein>
    <submittedName>
        <fullName evidence="2">Uncharacterized protein</fullName>
    </submittedName>
</protein>
<dbReference type="AlphaFoldDB" id="A0AA37L6M7"/>
<gene>
    <name evidence="2" type="ORF">ColSpa_01311</name>
</gene>